<reference evidence="2" key="1">
    <citation type="submission" date="2017-09" db="EMBL/GenBank/DDBJ databases">
        <authorList>
            <person name="Varghese N."/>
            <person name="Submissions S."/>
        </authorList>
    </citation>
    <scope>NUCLEOTIDE SEQUENCE [LARGE SCALE GENOMIC DNA]</scope>
    <source>
        <strain evidence="2">DSM 29961</strain>
    </source>
</reference>
<organism evidence="1 2">
    <name type="scientific">Spirosoma fluviale</name>
    <dbReference type="NCBI Taxonomy" id="1597977"/>
    <lineage>
        <taxon>Bacteria</taxon>
        <taxon>Pseudomonadati</taxon>
        <taxon>Bacteroidota</taxon>
        <taxon>Cytophagia</taxon>
        <taxon>Cytophagales</taxon>
        <taxon>Cytophagaceae</taxon>
        <taxon>Spirosoma</taxon>
    </lineage>
</organism>
<sequence>MKLSEDQFDIIEAYLTNELSTTDRASFELDLQMDAELRAEVNRQRAMRMGLRALGIERAVERAKIQYKAELERDEQTPVQEPIVRPLINWRYWVAAASVVAVLGVGYYTYQQVTTQPADVAFAETLTSDPALELTKDFPAGKLSTATRTGFLDALKKYKAGNYDAVISQLKTLPADQQSIHYKNYFLGLSYLANKQPGEAIPLLSKAQASTSLSIRQKSEWFLALAYVKNGQKEKALPMLTKISTNKAHPFNSLAKQVLTKIQ</sequence>
<proteinExistence type="predicted"/>
<evidence type="ECO:0000313" key="1">
    <source>
        <dbReference type="EMBL" id="SOD79492.1"/>
    </source>
</evidence>
<evidence type="ECO:0000313" key="2">
    <source>
        <dbReference type="Proteomes" id="UP000219452"/>
    </source>
</evidence>
<protein>
    <recommendedName>
        <fullName evidence="3">Tetratricopeptide repeat-containing protein</fullName>
    </recommendedName>
</protein>
<dbReference type="SUPFAM" id="SSF48452">
    <property type="entry name" value="TPR-like"/>
    <property type="match status" value="1"/>
</dbReference>
<gene>
    <name evidence="1" type="ORF">SAMN06269250_0977</name>
</gene>
<dbReference type="RefSeq" id="WP_097124644.1">
    <property type="nucleotide sequence ID" value="NZ_OCNH01000001.1"/>
</dbReference>
<dbReference type="InterPro" id="IPR011990">
    <property type="entry name" value="TPR-like_helical_dom_sf"/>
</dbReference>
<dbReference type="OrthoDB" id="1451921at2"/>
<dbReference type="Gene3D" id="1.25.40.10">
    <property type="entry name" value="Tetratricopeptide repeat domain"/>
    <property type="match status" value="1"/>
</dbReference>
<evidence type="ECO:0008006" key="3">
    <source>
        <dbReference type="Google" id="ProtNLM"/>
    </source>
</evidence>
<accession>A0A286F8H1</accession>
<dbReference type="AlphaFoldDB" id="A0A286F8H1"/>
<keyword evidence="2" id="KW-1185">Reference proteome</keyword>
<dbReference type="Proteomes" id="UP000219452">
    <property type="component" value="Unassembled WGS sequence"/>
</dbReference>
<name>A0A286F8H1_9BACT</name>
<dbReference type="EMBL" id="OCNH01000001">
    <property type="protein sequence ID" value="SOD79492.1"/>
    <property type="molecule type" value="Genomic_DNA"/>
</dbReference>